<dbReference type="InterPro" id="IPR020846">
    <property type="entry name" value="MFS_dom"/>
</dbReference>
<dbReference type="Gene3D" id="1.20.1720.10">
    <property type="entry name" value="Multidrug resistance protein D"/>
    <property type="match status" value="1"/>
</dbReference>
<dbReference type="InterPro" id="IPR036259">
    <property type="entry name" value="MFS_trans_sf"/>
</dbReference>
<protein>
    <submittedName>
        <fullName evidence="7">MFS transporter</fullName>
    </submittedName>
</protein>
<proteinExistence type="predicted"/>
<evidence type="ECO:0000256" key="1">
    <source>
        <dbReference type="ARBA" id="ARBA00004651"/>
    </source>
</evidence>
<feature type="transmembrane region" description="Helical" evidence="5">
    <location>
        <begin position="76"/>
        <end position="95"/>
    </location>
</feature>
<dbReference type="PRINTS" id="PR01036">
    <property type="entry name" value="TCRTETB"/>
</dbReference>
<feature type="transmembrane region" description="Helical" evidence="5">
    <location>
        <begin position="296"/>
        <end position="317"/>
    </location>
</feature>
<dbReference type="SUPFAM" id="SSF103473">
    <property type="entry name" value="MFS general substrate transporter"/>
    <property type="match status" value="1"/>
</dbReference>
<feature type="transmembrane region" description="Helical" evidence="5">
    <location>
        <begin position="198"/>
        <end position="219"/>
    </location>
</feature>
<feature type="transmembrane region" description="Helical" evidence="5">
    <location>
        <begin position="46"/>
        <end position="64"/>
    </location>
</feature>
<dbReference type="PANTHER" id="PTHR23501:SF197">
    <property type="entry name" value="COMD"/>
    <property type="match status" value="1"/>
</dbReference>
<evidence type="ECO:0000313" key="7">
    <source>
        <dbReference type="EMBL" id="MFB9818891.1"/>
    </source>
</evidence>
<sequence>MSLSPFRLRLLVVSLLTVSFIGALDHTVVSTSLATIAGELGGLRLMSWVVVGYTLASTVLLPVLGKLGDVLGPRRVFLSSLVVFILSSLACGFAPTIEWLILARVVQGMSSAGLQLMSQTIIARVTTPRERPRYMAIIGAAFPFAILIGPVLGGAITDYWGWSWVFWINIPVGAAALVLAFIGVPYLECSPGRRSFDVAGATTFTIGLVSLVLAATWVAERSAGTETVVALAVAILGFVLFFYIERQSPEPIVPLRLFANRMITASTALSAIIGVGLFSITAYLPTYFQMSYRTNATVSGLVPMATVFGMLISNLFTGWLASRTGRYRVFPILGTSLGAAGLLGMALLPVGLPIWVPMLVMGIVGIGTGSFMSLIVAVVQSAAPQSQIGTVTATINLVRQVGSTLATAIIGGVIGFGVAVLLPAEVDAASLTPHFVQGAAPSLQTNIAQIYSDVFRPIFIALGITYALGIIAAVLLPPGRLSDEPESSRQTTPETLSA</sequence>
<name>A0ABV5XVV9_ARTRM</name>
<dbReference type="InterPro" id="IPR011701">
    <property type="entry name" value="MFS"/>
</dbReference>
<feature type="transmembrane region" description="Helical" evidence="5">
    <location>
        <begin position="458"/>
        <end position="476"/>
    </location>
</feature>
<dbReference type="Pfam" id="PF07690">
    <property type="entry name" value="MFS_1"/>
    <property type="match status" value="1"/>
</dbReference>
<keyword evidence="3 5" id="KW-1133">Transmembrane helix</keyword>
<dbReference type="EMBL" id="JBHMBC010000007">
    <property type="protein sequence ID" value="MFB9818891.1"/>
    <property type="molecule type" value="Genomic_DNA"/>
</dbReference>
<feature type="transmembrane region" description="Helical" evidence="5">
    <location>
        <begin position="164"/>
        <end position="186"/>
    </location>
</feature>
<feature type="transmembrane region" description="Helical" evidence="5">
    <location>
        <begin position="400"/>
        <end position="422"/>
    </location>
</feature>
<dbReference type="PROSITE" id="PS50850">
    <property type="entry name" value="MFS"/>
    <property type="match status" value="1"/>
</dbReference>
<feature type="transmembrane region" description="Helical" evidence="5">
    <location>
        <begin position="134"/>
        <end position="152"/>
    </location>
</feature>
<feature type="transmembrane region" description="Helical" evidence="5">
    <location>
        <begin position="354"/>
        <end position="379"/>
    </location>
</feature>
<dbReference type="Proteomes" id="UP001589702">
    <property type="component" value="Unassembled WGS sequence"/>
</dbReference>
<organism evidence="7 8">
    <name type="scientific">Arthrobacter ramosus</name>
    <dbReference type="NCBI Taxonomy" id="1672"/>
    <lineage>
        <taxon>Bacteria</taxon>
        <taxon>Bacillati</taxon>
        <taxon>Actinomycetota</taxon>
        <taxon>Actinomycetes</taxon>
        <taxon>Micrococcales</taxon>
        <taxon>Micrococcaceae</taxon>
        <taxon>Arthrobacter</taxon>
    </lineage>
</organism>
<evidence type="ECO:0000256" key="3">
    <source>
        <dbReference type="ARBA" id="ARBA00022989"/>
    </source>
</evidence>
<gene>
    <name evidence="7" type="ORF">ACFFP1_05185</name>
</gene>
<evidence type="ECO:0000256" key="4">
    <source>
        <dbReference type="ARBA" id="ARBA00023136"/>
    </source>
</evidence>
<dbReference type="Gene3D" id="1.20.1250.20">
    <property type="entry name" value="MFS general substrate transporter like domains"/>
    <property type="match status" value="1"/>
</dbReference>
<accession>A0ABV5XVV9</accession>
<feature type="domain" description="Major facilitator superfamily (MFS) profile" evidence="6">
    <location>
        <begin position="11"/>
        <end position="481"/>
    </location>
</feature>
<reference evidence="7 8" key="1">
    <citation type="submission" date="2024-09" db="EMBL/GenBank/DDBJ databases">
        <authorList>
            <person name="Sun Q."/>
            <person name="Mori K."/>
        </authorList>
    </citation>
    <scope>NUCLEOTIDE SEQUENCE [LARGE SCALE GENOMIC DNA]</scope>
    <source>
        <strain evidence="7 8">JCM 1334</strain>
    </source>
</reference>
<dbReference type="PANTHER" id="PTHR23501">
    <property type="entry name" value="MAJOR FACILITATOR SUPERFAMILY"/>
    <property type="match status" value="1"/>
</dbReference>
<keyword evidence="2 5" id="KW-0812">Transmembrane</keyword>
<feature type="transmembrane region" description="Helical" evidence="5">
    <location>
        <begin position="265"/>
        <end position="284"/>
    </location>
</feature>
<keyword evidence="4 5" id="KW-0472">Membrane</keyword>
<comment type="caution">
    <text evidence="7">The sequence shown here is derived from an EMBL/GenBank/DDBJ whole genome shotgun (WGS) entry which is preliminary data.</text>
</comment>
<feature type="transmembrane region" description="Helical" evidence="5">
    <location>
        <begin position="329"/>
        <end position="348"/>
    </location>
</feature>
<feature type="transmembrane region" description="Helical" evidence="5">
    <location>
        <begin position="225"/>
        <end position="244"/>
    </location>
</feature>
<evidence type="ECO:0000256" key="5">
    <source>
        <dbReference type="SAM" id="Phobius"/>
    </source>
</evidence>
<evidence type="ECO:0000256" key="2">
    <source>
        <dbReference type="ARBA" id="ARBA00022692"/>
    </source>
</evidence>
<keyword evidence="8" id="KW-1185">Reference proteome</keyword>
<dbReference type="RefSeq" id="WP_234748581.1">
    <property type="nucleotide sequence ID" value="NZ_BAAAWN010000001.1"/>
</dbReference>
<evidence type="ECO:0000259" key="6">
    <source>
        <dbReference type="PROSITE" id="PS50850"/>
    </source>
</evidence>
<comment type="subcellular location">
    <subcellularLocation>
        <location evidence="1">Cell membrane</location>
        <topology evidence="1">Multi-pass membrane protein</topology>
    </subcellularLocation>
</comment>
<evidence type="ECO:0000313" key="8">
    <source>
        <dbReference type="Proteomes" id="UP001589702"/>
    </source>
</evidence>